<accession>A0A366DYZ4</accession>
<evidence type="ECO:0000256" key="1">
    <source>
        <dbReference type="SAM" id="MobiDB-lite"/>
    </source>
</evidence>
<sequence length="131" mass="13168">MRGLLLLAVVVLVGACGTVDGPETGAEVTVQGADGPVSIPATDRGIWALGDATAVHLLALGVVPEHAARNRYQGRGRGPGERAVPAERALVAGDDPGESTPSPTARTQLAGAIPVMSVRSPVRATLTSCGL</sequence>
<feature type="region of interest" description="Disordered" evidence="1">
    <location>
        <begin position="71"/>
        <end position="107"/>
    </location>
</feature>
<comment type="caution">
    <text evidence="2">The sequence shown here is derived from an EMBL/GenBank/DDBJ whole genome shotgun (WGS) entry which is preliminary data.</text>
</comment>
<name>A0A366DYZ4_9NOCA</name>
<organism evidence="2 3">
    <name type="scientific">Nocardia puris</name>
    <dbReference type="NCBI Taxonomy" id="208602"/>
    <lineage>
        <taxon>Bacteria</taxon>
        <taxon>Bacillati</taxon>
        <taxon>Actinomycetota</taxon>
        <taxon>Actinomycetes</taxon>
        <taxon>Mycobacteriales</taxon>
        <taxon>Nocardiaceae</taxon>
        <taxon>Nocardia</taxon>
    </lineage>
</organism>
<evidence type="ECO:0000313" key="3">
    <source>
        <dbReference type="Proteomes" id="UP000252586"/>
    </source>
</evidence>
<keyword evidence="3" id="KW-1185">Reference proteome</keyword>
<dbReference type="AlphaFoldDB" id="A0A366DYZ4"/>
<dbReference type="STRING" id="1210090.GCA_001613185_04499"/>
<protein>
    <submittedName>
        <fullName evidence="2">Uncharacterized protein</fullName>
    </submittedName>
</protein>
<dbReference type="PROSITE" id="PS51257">
    <property type="entry name" value="PROKAR_LIPOPROTEIN"/>
    <property type="match status" value="1"/>
</dbReference>
<dbReference type="OrthoDB" id="9793175at2"/>
<reference evidence="2 3" key="1">
    <citation type="submission" date="2018-06" db="EMBL/GenBank/DDBJ databases">
        <title>Genomic Encyclopedia of Type Strains, Phase IV (KMG-IV): sequencing the most valuable type-strain genomes for metagenomic binning, comparative biology and taxonomic classification.</title>
        <authorList>
            <person name="Goeker M."/>
        </authorList>
    </citation>
    <scope>NUCLEOTIDE SEQUENCE [LARGE SCALE GENOMIC DNA]</scope>
    <source>
        <strain evidence="2 3">DSM 44599</strain>
    </source>
</reference>
<gene>
    <name evidence="2" type="ORF">DFR74_102851</name>
</gene>
<evidence type="ECO:0000313" key="2">
    <source>
        <dbReference type="EMBL" id="RBO94428.1"/>
    </source>
</evidence>
<dbReference type="RefSeq" id="WP_147265769.1">
    <property type="nucleotide sequence ID" value="NZ_CP107943.1"/>
</dbReference>
<dbReference type="EMBL" id="QNRE01000002">
    <property type="protein sequence ID" value="RBO94428.1"/>
    <property type="molecule type" value="Genomic_DNA"/>
</dbReference>
<proteinExistence type="predicted"/>
<dbReference type="Proteomes" id="UP000252586">
    <property type="component" value="Unassembled WGS sequence"/>
</dbReference>